<comment type="caution">
    <text evidence="1">The sequence shown here is derived from an EMBL/GenBank/DDBJ whole genome shotgun (WGS) entry which is preliminary data.</text>
</comment>
<keyword evidence="2" id="KW-1185">Reference proteome</keyword>
<evidence type="ECO:0000313" key="1">
    <source>
        <dbReference type="EMBL" id="GER35813.1"/>
    </source>
</evidence>
<evidence type="ECO:0000313" key="2">
    <source>
        <dbReference type="Proteomes" id="UP000325081"/>
    </source>
</evidence>
<accession>A0A5A7PSH6</accession>
<sequence>MGNVSSVPPPSDPQSKRLTIPLAVTGIDMRDDSAGIDLTCNSCGLFIPKSQELYNCYMYYPPDGPQGSPLMRCFVRCPNCRDILVVGLNIGDEENLVVLCDDTADYFAAPNTVPRCHLRLQPVGSGEVDEVAQGVDWRTLQQTRHRPIGRRV</sequence>
<dbReference type="AlphaFoldDB" id="A0A5A7PSH6"/>
<proteinExistence type="predicted"/>
<name>A0A5A7PSH6_STRAF</name>
<reference evidence="2" key="1">
    <citation type="journal article" date="2019" name="Curr. Biol.">
        <title>Genome Sequence of Striga asiatica Provides Insight into the Evolution of Plant Parasitism.</title>
        <authorList>
            <person name="Yoshida S."/>
            <person name="Kim S."/>
            <person name="Wafula E.K."/>
            <person name="Tanskanen J."/>
            <person name="Kim Y.M."/>
            <person name="Honaas L."/>
            <person name="Yang Z."/>
            <person name="Spallek T."/>
            <person name="Conn C.E."/>
            <person name="Ichihashi Y."/>
            <person name="Cheong K."/>
            <person name="Cui S."/>
            <person name="Der J.P."/>
            <person name="Gundlach H."/>
            <person name="Jiao Y."/>
            <person name="Hori C."/>
            <person name="Ishida J.K."/>
            <person name="Kasahara H."/>
            <person name="Kiba T."/>
            <person name="Kim M.S."/>
            <person name="Koo N."/>
            <person name="Laohavisit A."/>
            <person name="Lee Y.H."/>
            <person name="Lumba S."/>
            <person name="McCourt P."/>
            <person name="Mortimer J.C."/>
            <person name="Mutuku J.M."/>
            <person name="Nomura T."/>
            <person name="Sasaki-Sekimoto Y."/>
            <person name="Seto Y."/>
            <person name="Wang Y."/>
            <person name="Wakatake T."/>
            <person name="Sakakibara H."/>
            <person name="Demura T."/>
            <person name="Yamaguchi S."/>
            <person name="Yoneyama K."/>
            <person name="Manabe R.I."/>
            <person name="Nelson D.C."/>
            <person name="Schulman A.H."/>
            <person name="Timko M.P."/>
            <person name="dePamphilis C.W."/>
            <person name="Choi D."/>
            <person name="Shirasu K."/>
        </authorList>
    </citation>
    <scope>NUCLEOTIDE SEQUENCE [LARGE SCALE GENOMIC DNA]</scope>
    <source>
        <strain evidence="2">cv. UVA1</strain>
    </source>
</reference>
<gene>
    <name evidence="1" type="ORF">STAS_12120</name>
</gene>
<dbReference type="EMBL" id="BKCP01005017">
    <property type="protein sequence ID" value="GER35813.1"/>
    <property type="molecule type" value="Genomic_DNA"/>
</dbReference>
<organism evidence="1 2">
    <name type="scientific">Striga asiatica</name>
    <name type="common">Asiatic witchweed</name>
    <name type="synonym">Buchnera asiatica</name>
    <dbReference type="NCBI Taxonomy" id="4170"/>
    <lineage>
        <taxon>Eukaryota</taxon>
        <taxon>Viridiplantae</taxon>
        <taxon>Streptophyta</taxon>
        <taxon>Embryophyta</taxon>
        <taxon>Tracheophyta</taxon>
        <taxon>Spermatophyta</taxon>
        <taxon>Magnoliopsida</taxon>
        <taxon>eudicotyledons</taxon>
        <taxon>Gunneridae</taxon>
        <taxon>Pentapetalae</taxon>
        <taxon>asterids</taxon>
        <taxon>lamiids</taxon>
        <taxon>Lamiales</taxon>
        <taxon>Orobanchaceae</taxon>
        <taxon>Buchnereae</taxon>
        <taxon>Striga</taxon>
    </lineage>
</organism>
<dbReference type="Proteomes" id="UP000325081">
    <property type="component" value="Unassembled WGS sequence"/>
</dbReference>
<protein>
    <submittedName>
        <fullName evidence="1">Nicotianamine synthase 2</fullName>
    </submittedName>
</protein>